<name>A0A932A9C6_9BACT</name>
<accession>A0A932A9C6</accession>
<dbReference type="AlphaFoldDB" id="A0A932A9C6"/>
<dbReference type="InterPro" id="IPR011042">
    <property type="entry name" value="6-blade_b-propeller_TolB-like"/>
</dbReference>
<reference evidence="1" key="1">
    <citation type="submission" date="2020-07" db="EMBL/GenBank/DDBJ databases">
        <title>Huge and variable diversity of episymbiotic CPR bacteria and DPANN archaea in groundwater ecosystems.</title>
        <authorList>
            <person name="He C.Y."/>
            <person name="Keren R."/>
            <person name="Whittaker M."/>
            <person name="Farag I.F."/>
            <person name="Doudna J."/>
            <person name="Cate J.H.D."/>
            <person name="Banfield J.F."/>
        </authorList>
    </citation>
    <scope>NUCLEOTIDE SEQUENCE</scope>
    <source>
        <strain evidence="1">NC_groundwater_580_Pr5_B-0.1um_64_19</strain>
    </source>
</reference>
<evidence type="ECO:0000313" key="1">
    <source>
        <dbReference type="EMBL" id="MBI2679115.1"/>
    </source>
</evidence>
<comment type="caution">
    <text evidence="1">The sequence shown here is derived from an EMBL/GenBank/DDBJ whole genome shotgun (WGS) entry which is preliminary data.</text>
</comment>
<organism evidence="1 2">
    <name type="scientific">Candidatus Korobacter versatilis</name>
    <dbReference type="NCBI Taxonomy" id="658062"/>
    <lineage>
        <taxon>Bacteria</taxon>
        <taxon>Pseudomonadati</taxon>
        <taxon>Acidobacteriota</taxon>
        <taxon>Terriglobia</taxon>
        <taxon>Terriglobales</taxon>
        <taxon>Candidatus Korobacteraceae</taxon>
        <taxon>Candidatus Korobacter</taxon>
    </lineage>
</organism>
<dbReference type="Proteomes" id="UP000779809">
    <property type="component" value="Unassembled WGS sequence"/>
</dbReference>
<dbReference type="SUPFAM" id="SSF101898">
    <property type="entry name" value="NHL repeat"/>
    <property type="match status" value="1"/>
</dbReference>
<dbReference type="EMBL" id="JACPNR010000012">
    <property type="protein sequence ID" value="MBI2679115.1"/>
    <property type="molecule type" value="Genomic_DNA"/>
</dbReference>
<evidence type="ECO:0000313" key="2">
    <source>
        <dbReference type="Proteomes" id="UP000779809"/>
    </source>
</evidence>
<protein>
    <submittedName>
        <fullName evidence="1">Uncharacterized protein</fullName>
    </submittedName>
</protein>
<gene>
    <name evidence="1" type="ORF">HYX28_10070</name>
</gene>
<proteinExistence type="predicted"/>
<sequence>MRRKTTWVAIIGWLAFVGTGIAQDAGDVPHKLVKTSTVQSSSVASESLLLPIKCDQDGKVYLQFMGDPMAPAEDTKSVTRISRKAEVDAQFALKDASLGDQYTGRDYAIDSDGQVAMLAETPEGYTVVRFDKDGKFKSKFLLEDRLRPFQLALFKSGQLLIAGTETPSEGAPERGAVPFTAIFDESGKMLKEVSLEDDKQFTKGALEGDSRYVPSGNHNTNRAVTLGESVSGEDGNVYVMRWASPAIVYVISPGGAVLRKLTIDPHEEEMRPRSLFLSKGRVAIQFADSKEPLLIVANAESGKVEGTYSANLELGGGLACYSTEEVTFVGNKDGKLALHFAQLQ</sequence>
<dbReference type="Gene3D" id="2.120.10.30">
    <property type="entry name" value="TolB, C-terminal domain"/>
    <property type="match status" value="1"/>
</dbReference>